<dbReference type="InterPro" id="IPR003256">
    <property type="entry name" value="Ribosomal_uL24"/>
</dbReference>
<dbReference type="EMBL" id="CAESGF010000039">
    <property type="protein sequence ID" value="CAB4365648.1"/>
    <property type="molecule type" value="Genomic_DNA"/>
</dbReference>
<evidence type="ECO:0000313" key="10">
    <source>
        <dbReference type="EMBL" id="CAB4833308.1"/>
    </source>
</evidence>
<dbReference type="SMART" id="SM00739">
    <property type="entry name" value="KOW"/>
    <property type="match status" value="1"/>
</dbReference>
<dbReference type="PANTHER" id="PTHR12903">
    <property type="entry name" value="MITOCHONDRIAL RIBOSOMAL PROTEIN L24"/>
    <property type="match status" value="1"/>
</dbReference>
<dbReference type="EMBL" id="CAFBOL010000110">
    <property type="protein sequence ID" value="CAB5011335.1"/>
    <property type="molecule type" value="Genomic_DNA"/>
</dbReference>
<dbReference type="NCBIfam" id="TIGR01079">
    <property type="entry name" value="rplX_bact"/>
    <property type="match status" value="1"/>
</dbReference>
<dbReference type="InterPro" id="IPR005824">
    <property type="entry name" value="KOW"/>
</dbReference>
<dbReference type="InterPro" id="IPR057264">
    <property type="entry name" value="Ribosomal_uL24_C"/>
</dbReference>
<evidence type="ECO:0000313" key="11">
    <source>
        <dbReference type="EMBL" id="CAB4959678.1"/>
    </source>
</evidence>
<evidence type="ECO:0000313" key="9">
    <source>
        <dbReference type="EMBL" id="CAB4740545.1"/>
    </source>
</evidence>
<dbReference type="EMBL" id="CAFAAV010000223">
    <property type="protein sequence ID" value="CAB4833308.1"/>
    <property type="molecule type" value="Genomic_DNA"/>
</dbReference>
<organism evidence="8">
    <name type="scientific">freshwater metagenome</name>
    <dbReference type="NCBI Taxonomy" id="449393"/>
    <lineage>
        <taxon>unclassified sequences</taxon>
        <taxon>metagenomes</taxon>
        <taxon>ecological metagenomes</taxon>
    </lineage>
</organism>
<feature type="region of interest" description="Disordered" evidence="6">
    <location>
        <begin position="40"/>
        <end position="61"/>
    </location>
</feature>
<evidence type="ECO:0000313" key="8">
    <source>
        <dbReference type="EMBL" id="CAB4365648.1"/>
    </source>
</evidence>
<evidence type="ECO:0000256" key="3">
    <source>
        <dbReference type="ARBA" id="ARBA00022884"/>
    </source>
</evidence>
<dbReference type="GO" id="GO:1990904">
    <property type="term" value="C:ribonucleoprotein complex"/>
    <property type="evidence" value="ECO:0007669"/>
    <property type="project" value="UniProtKB-KW"/>
</dbReference>
<dbReference type="PROSITE" id="PS01108">
    <property type="entry name" value="RIBOSOMAL_L24"/>
    <property type="match status" value="1"/>
</dbReference>
<dbReference type="InterPro" id="IPR041988">
    <property type="entry name" value="Ribosomal_uL24_KOW"/>
</dbReference>
<keyword evidence="5" id="KW-0687">Ribonucleoprotein</keyword>
<proteinExistence type="inferred from homology"/>
<evidence type="ECO:0000256" key="2">
    <source>
        <dbReference type="ARBA" id="ARBA00022730"/>
    </source>
</evidence>
<reference evidence="8" key="1">
    <citation type="submission" date="2020-05" db="EMBL/GenBank/DDBJ databases">
        <authorList>
            <person name="Chiriac C."/>
            <person name="Salcher M."/>
            <person name="Ghai R."/>
            <person name="Kavagutti S V."/>
        </authorList>
    </citation>
    <scope>NUCLEOTIDE SEQUENCE</scope>
</reference>
<dbReference type="GO" id="GO:0003735">
    <property type="term" value="F:structural constituent of ribosome"/>
    <property type="evidence" value="ECO:0007669"/>
    <property type="project" value="InterPro"/>
</dbReference>
<dbReference type="GO" id="GO:0005840">
    <property type="term" value="C:ribosome"/>
    <property type="evidence" value="ECO:0007669"/>
    <property type="project" value="UniProtKB-KW"/>
</dbReference>
<dbReference type="AlphaFoldDB" id="A0A6J6ABQ7"/>
<feature type="domain" description="KOW" evidence="7">
    <location>
        <begin position="2"/>
        <end position="29"/>
    </location>
</feature>
<dbReference type="EMBL" id="CAFBMT010000043">
    <property type="protein sequence ID" value="CAB4959678.1"/>
    <property type="molecule type" value="Genomic_DNA"/>
</dbReference>
<gene>
    <name evidence="9" type="ORF">UFOPK2656_02863</name>
    <name evidence="10" type="ORF">UFOPK3099_02330</name>
    <name evidence="11" type="ORF">UFOPK3651_03424</name>
    <name evidence="12" type="ORF">UFOPK3931_02834</name>
    <name evidence="8" type="ORF">UFOPK4189_03390</name>
</gene>
<sequence length="101" mass="10946">MKLKKGDTVVVIAGKDKGTEGEVVQVMPTRNKVIVNGVNTAKKHSKPRKSNQQGGIIDRDMPVDASNVMLVHKGKPTRVGYQIQPDGTKVRVAKRTGEVIS</sequence>
<keyword evidence="3" id="KW-0694">RNA-binding</keyword>
<evidence type="ECO:0000256" key="1">
    <source>
        <dbReference type="ARBA" id="ARBA00010618"/>
    </source>
</evidence>
<protein>
    <submittedName>
        <fullName evidence="8">Unannotated protein</fullName>
    </submittedName>
</protein>
<dbReference type="InterPro" id="IPR014722">
    <property type="entry name" value="Rib_uL2_dom2"/>
</dbReference>
<dbReference type="Pfam" id="PF17136">
    <property type="entry name" value="ribosomal_L24"/>
    <property type="match status" value="1"/>
</dbReference>
<dbReference type="GO" id="GO:0019843">
    <property type="term" value="F:rRNA binding"/>
    <property type="evidence" value="ECO:0007669"/>
    <property type="project" value="UniProtKB-KW"/>
</dbReference>
<evidence type="ECO:0000256" key="4">
    <source>
        <dbReference type="ARBA" id="ARBA00022980"/>
    </source>
</evidence>
<name>A0A6J6ABQ7_9ZZZZ</name>
<accession>A0A6J6ABQ7</accession>
<dbReference type="InterPro" id="IPR005825">
    <property type="entry name" value="Ribosomal_uL24_CS"/>
</dbReference>
<dbReference type="Pfam" id="PF00467">
    <property type="entry name" value="KOW"/>
    <property type="match status" value="1"/>
</dbReference>
<dbReference type="CDD" id="cd06089">
    <property type="entry name" value="KOW_RPL26"/>
    <property type="match status" value="1"/>
</dbReference>
<keyword evidence="2" id="KW-0699">rRNA-binding</keyword>
<dbReference type="EMBL" id="CAEZYF010000024">
    <property type="protein sequence ID" value="CAB4740545.1"/>
    <property type="molecule type" value="Genomic_DNA"/>
</dbReference>
<dbReference type="HAMAP" id="MF_01326_B">
    <property type="entry name" value="Ribosomal_uL24_B"/>
    <property type="match status" value="1"/>
</dbReference>
<evidence type="ECO:0000313" key="12">
    <source>
        <dbReference type="EMBL" id="CAB5011335.1"/>
    </source>
</evidence>
<comment type="similarity">
    <text evidence="1">Belongs to the universal ribosomal protein uL24 family.</text>
</comment>
<keyword evidence="4" id="KW-0689">Ribosomal protein</keyword>
<dbReference type="GO" id="GO:0006412">
    <property type="term" value="P:translation"/>
    <property type="evidence" value="ECO:0007669"/>
    <property type="project" value="InterPro"/>
</dbReference>
<dbReference type="Gene3D" id="2.30.30.30">
    <property type="match status" value="1"/>
</dbReference>
<evidence type="ECO:0000256" key="6">
    <source>
        <dbReference type="SAM" id="MobiDB-lite"/>
    </source>
</evidence>
<dbReference type="InterPro" id="IPR008991">
    <property type="entry name" value="Translation_prot_SH3-like_sf"/>
</dbReference>
<dbReference type="FunFam" id="2.30.30.30:FF:000004">
    <property type="entry name" value="50S ribosomal protein L24"/>
    <property type="match status" value="1"/>
</dbReference>
<dbReference type="SUPFAM" id="SSF50104">
    <property type="entry name" value="Translation proteins SH3-like domain"/>
    <property type="match status" value="1"/>
</dbReference>
<evidence type="ECO:0000259" key="7">
    <source>
        <dbReference type="SMART" id="SM00739"/>
    </source>
</evidence>
<evidence type="ECO:0000256" key="5">
    <source>
        <dbReference type="ARBA" id="ARBA00023274"/>
    </source>
</evidence>